<dbReference type="CDD" id="cd06456">
    <property type="entry name" value="M3A_DCP"/>
    <property type="match status" value="1"/>
</dbReference>
<keyword evidence="5 7" id="KW-0862">Zinc</keyword>
<reference evidence="9 10" key="1">
    <citation type="submission" date="2017-06" db="EMBL/GenBank/DDBJ databases">
        <authorList>
            <person name="Kim H.J."/>
            <person name="Triplett B.A."/>
        </authorList>
    </citation>
    <scope>NUCLEOTIDE SEQUENCE [LARGE SCALE GENOMIC DNA]</scope>
    <source>
        <strain evidence="9 10">CGMCC 4.2132</strain>
    </source>
</reference>
<sequence length="659" mass="73596">MTENPFFAPSTLPYKLPPFAEIREEHYLPAFERGMADQLREVEEIANEPGPATFANTVEALERSGQILKLTATVFMSIASSDATDGIREIETEIFPRLTKHGDSIHLNRALYARIKQVTTENPEEAWLLEKYRVDFVRAGADLSEADQERLRELNEELTRLATTFSQNLLAASTASALVVEDVMQLDGLSESAIKAIEKDGTYVLPLLNFTNQPALAELTDRETRRKLYELSVGRAPENFGLAARMATLRADRAALLGYPNHAAYSVADQTAKTTDAVEEMLGKLVGPAVANARREAEALGEQAGFSIEPWDWSFYAEKVRKARYDFDGAELRPYFELDRVLRDGVFHAAGELYGITFADRDDLAGYHPDVRVFEVFDADGSQLGLFVFDPYARPTKRGGAWMNNLVDQSHLFGELPVVMNNLNITKPAEGPTLLTFDEVNTAFHEFGHALHGLFSDVRFPRVSGTAVPRDFVEYPSQVNEMWATWPSVLANFAKHHETGEPVPAELLEKMKAAERFNQGFGTVEYLAAALLDWAWHKLAPGEVVEDAEAFEDAALESAGIAFRLVRPRYRTNYFAHVFSGGVGGYSAGYYSYIWSEVLDAESVDWFKENGGLKRENGDHFRSALLSVGGSMDAMSAFRDFRGRDPRIEPLLERRGLLT</sequence>
<dbReference type="GO" id="GO:0004222">
    <property type="term" value="F:metalloendopeptidase activity"/>
    <property type="evidence" value="ECO:0007669"/>
    <property type="project" value="InterPro"/>
</dbReference>
<dbReference type="RefSeq" id="WP_089208424.1">
    <property type="nucleotide sequence ID" value="NZ_FZOD01000016.1"/>
</dbReference>
<dbReference type="Pfam" id="PF01432">
    <property type="entry name" value="Peptidase_M3"/>
    <property type="match status" value="1"/>
</dbReference>
<gene>
    <name evidence="9" type="ORF">SAMN05216276_10163</name>
</gene>
<dbReference type="InterPro" id="IPR045090">
    <property type="entry name" value="Pept_M3A_M3B"/>
</dbReference>
<dbReference type="GO" id="GO:0006508">
    <property type="term" value="P:proteolysis"/>
    <property type="evidence" value="ECO:0007669"/>
    <property type="project" value="UniProtKB-KW"/>
</dbReference>
<protein>
    <submittedName>
        <fullName evidence="9">Peptidyl-dipeptidase Dcp Metallo peptidase. MEROPS family M03A</fullName>
    </submittedName>
</protein>
<evidence type="ECO:0000256" key="2">
    <source>
        <dbReference type="ARBA" id="ARBA00022670"/>
    </source>
</evidence>
<dbReference type="SUPFAM" id="SSF55486">
    <property type="entry name" value="Metalloproteases ('zincins'), catalytic domain"/>
    <property type="match status" value="1"/>
</dbReference>
<evidence type="ECO:0000256" key="3">
    <source>
        <dbReference type="ARBA" id="ARBA00022723"/>
    </source>
</evidence>
<evidence type="ECO:0000313" key="9">
    <source>
        <dbReference type="EMBL" id="SNS77755.1"/>
    </source>
</evidence>
<dbReference type="GO" id="GO:0005829">
    <property type="term" value="C:cytosol"/>
    <property type="evidence" value="ECO:0007669"/>
    <property type="project" value="TreeGrafter"/>
</dbReference>
<accession>A0A239H9D6</accession>
<keyword evidence="6 7" id="KW-0482">Metalloprotease</keyword>
<dbReference type="OrthoDB" id="9773538at2"/>
<dbReference type="FunFam" id="3.40.390.10:FF:000009">
    <property type="entry name" value="Oligopeptidase A"/>
    <property type="match status" value="1"/>
</dbReference>
<dbReference type="AlphaFoldDB" id="A0A239H9D6"/>
<keyword evidence="3 7" id="KW-0479">Metal-binding</keyword>
<organism evidence="9 10">
    <name type="scientific">Streptosporangium subroseum</name>
    <dbReference type="NCBI Taxonomy" id="106412"/>
    <lineage>
        <taxon>Bacteria</taxon>
        <taxon>Bacillati</taxon>
        <taxon>Actinomycetota</taxon>
        <taxon>Actinomycetes</taxon>
        <taxon>Streptosporangiales</taxon>
        <taxon>Streptosporangiaceae</taxon>
        <taxon>Streptosporangium</taxon>
    </lineage>
</organism>
<dbReference type="GO" id="GO:0004180">
    <property type="term" value="F:carboxypeptidase activity"/>
    <property type="evidence" value="ECO:0007669"/>
    <property type="project" value="TreeGrafter"/>
</dbReference>
<evidence type="ECO:0000256" key="4">
    <source>
        <dbReference type="ARBA" id="ARBA00022801"/>
    </source>
</evidence>
<evidence type="ECO:0000256" key="1">
    <source>
        <dbReference type="ARBA" id="ARBA00006040"/>
    </source>
</evidence>
<keyword evidence="10" id="KW-1185">Reference proteome</keyword>
<proteinExistence type="inferred from homology"/>
<evidence type="ECO:0000259" key="8">
    <source>
        <dbReference type="Pfam" id="PF01432"/>
    </source>
</evidence>
<dbReference type="InterPro" id="IPR001567">
    <property type="entry name" value="Pept_M3A_M3B_dom"/>
</dbReference>
<dbReference type="EMBL" id="FZOD01000016">
    <property type="protein sequence ID" value="SNS77755.1"/>
    <property type="molecule type" value="Genomic_DNA"/>
</dbReference>
<dbReference type="PANTHER" id="PTHR43660:SF1">
    <property type="entry name" value="DIPEPTIDYL CARBOXYPEPTIDASE"/>
    <property type="match status" value="1"/>
</dbReference>
<evidence type="ECO:0000256" key="5">
    <source>
        <dbReference type="ARBA" id="ARBA00022833"/>
    </source>
</evidence>
<feature type="domain" description="Peptidase M3A/M3B catalytic" evidence="8">
    <location>
        <begin position="216"/>
        <end position="656"/>
    </location>
</feature>
<evidence type="ECO:0000256" key="7">
    <source>
        <dbReference type="RuleBase" id="RU003435"/>
    </source>
</evidence>
<comment type="similarity">
    <text evidence="1 7">Belongs to the peptidase M3 family.</text>
</comment>
<name>A0A239H9D6_9ACTN</name>
<dbReference type="Proteomes" id="UP000198282">
    <property type="component" value="Unassembled WGS sequence"/>
</dbReference>
<comment type="cofactor">
    <cofactor evidence="7">
        <name>Zn(2+)</name>
        <dbReference type="ChEBI" id="CHEBI:29105"/>
    </cofactor>
    <text evidence="7">Binds 1 zinc ion.</text>
</comment>
<dbReference type="PANTHER" id="PTHR43660">
    <property type="entry name" value="DIPEPTIDYL CARBOXYPEPTIDASE"/>
    <property type="match status" value="1"/>
</dbReference>
<dbReference type="Gene3D" id="1.10.1370.40">
    <property type="match status" value="3"/>
</dbReference>
<dbReference type="GO" id="GO:0046872">
    <property type="term" value="F:metal ion binding"/>
    <property type="evidence" value="ECO:0007669"/>
    <property type="project" value="UniProtKB-UniRule"/>
</dbReference>
<dbReference type="InterPro" id="IPR034005">
    <property type="entry name" value="M3A_DCP"/>
</dbReference>
<keyword evidence="2 7" id="KW-0645">Protease</keyword>
<evidence type="ECO:0000256" key="6">
    <source>
        <dbReference type="ARBA" id="ARBA00023049"/>
    </source>
</evidence>
<keyword evidence="4 7" id="KW-0378">Hydrolase</keyword>
<evidence type="ECO:0000313" key="10">
    <source>
        <dbReference type="Proteomes" id="UP000198282"/>
    </source>
</evidence>